<dbReference type="Proteomes" id="UP000434044">
    <property type="component" value="Unassembled WGS sequence"/>
</dbReference>
<dbReference type="Gene3D" id="3.40.50.2000">
    <property type="entry name" value="Glycogen Phosphorylase B"/>
    <property type="match status" value="1"/>
</dbReference>
<proteinExistence type="predicted"/>
<dbReference type="OrthoDB" id="9807209at2"/>
<protein>
    <submittedName>
        <fullName evidence="1">Glycosyltransferase</fullName>
    </submittedName>
</protein>
<keyword evidence="1" id="KW-0808">Transferase</keyword>
<dbReference type="SUPFAM" id="SSF53756">
    <property type="entry name" value="UDP-Glycosyltransferase/glycogen phosphorylase"/>
    <property type="match status" value="1"/>
</dbReference>
<organism evidence="1 2">
    <name type="scientific">Allochromatium palmeri</name>
    <dbReference type="NCBI Taxonomy" id="231048"/>
    <lineage>
        <taxon>Bacteria</taxon>
        <taxon>Pseudomonadati</taxon>
        <taxon>Pseudomonadota</taxon>
        <taxon>Gammaproteobacteria</taxon>
        <taxon>Chromatiales</taxon>
        <taxon>Chromatiaceae</taxon>
        <taxon>Allochromatium</taxon>
    </lineage>
</organism>
<dbReference type="RefSeq" id="WP_155451566.1">
    <property type="nucleotide sequence ID" value="NZ_WNKT01000064.1"/>
</dbReference>
<evidence type="ECO:0000313" key="1">
    <source>
        <dbReference type="EMBL" id="MTW23017.1"/>
    </source>
</evidence>
<dbReference type="Pfam" id="PF13692">
    <property type="entry name" value="Glyco_trans_1_4"/>
    <property type="match status" value="1"/>
</dbReference>
<comment type="caution">
    <text evidence="1">The sequence shown here is derived from an EMBL/GenBank/DDBJ whole genome shotgun (WGS) entry which is preliminary data.</text>
</comment>
<dbReference type="AlphaFoldDB" id="A0A6N8EKE4"/>
<evidence type="ECO:0000313" key="2">
    <source>
        <dbReference type="Proteomes" id="UP000434044"/>
    </source>
</evidence>
<dbReference type="GO" id="GO:0016740">
    <property type="term" value="F:transferase activity"/>
    <property type="evidence" value="ECO:0007669"/>
    <property type="project" value="UniProtKB-KW"/>
</dbReference>
<gene>
    <name evidence="1" type="ORF">GJ668_18370</name>
</gene>
<sequence length="369" mass="41164">MRRIALVYGQGIGPRILGSDQRLVATMTALLDHQCVLDIFLISTDRSPGIEHLLARRPTFRDRLAFRGSVQALGPGAGYDAVYLTSIWGRRLEDAVRCVEQLAPRLPLVVDTADCLAESVRQLHPVRFEGMRKWEQALHRRAELSVFVTQAECFKACARLGLDASRVMEVGYAFGQDLPAQTRGFDERRHMAFLGGAVNPHNINALRNFVHTIIPEIARADPAIELHIIGAGMDQFRLADPKGRHRNIRILGYVENLLETLSRYRNVVVPLLSGGGMKIKIVDALMAGTPVVTSIAGVEGMPLTHREHVLIAETPEQFVEGVCELSQDRRLWNALSQSGFLQATKYYNYENLSRQVGVLLERLPASRLD</sequence>
<keyword evidence="2" id="KW-1185">Reference proteome</keyword>
<dbReference type="EMBL" id="WNKT01000064">
    <property type="protein sequence ID" value="MTW23017.1"/>
    <property type="molecule type" value="Genomic_DNA"/>
</dbReference>
<reference evidence="1 2" key="1">
    <citation type="submission" date="2019-11" db="EMBL/GenBank/DDBJ databases">
        <title>Whole-genome sequence of the anaerobic purple sulfur bacterium Allochromatium palmeri DSM 15591.</title>
        <authorList>
            <person name="Kyndt J.A."/>
            <person name="Meyer T.E."/>
        </authorList>
    </citation>
    <scope>NUCLEOTIDE SEQUENCE [LARGE SCALE GENOMIC DNA]</scope>
    <source>
        <strain evidence="1 2">DSM 15591</strain>
    </source>
</reference>
<name>A0A6N8EKE4_9GAMM</name>
<accession>A0A6N8EKE4</accession>